<evidence type="ECO:0000313" key="2">
    <source>
        <dbReference type="Proteomes" id="UP000032250"/>
    </source>
</evidence>
<dbReference type="RefSeq" id="WP_043031860.1">
    <property type="nucleotide sequence ID" value="NZ_JXSU01000007.1"/>
</dbReference>
<evidence type="ECO:0000313" key="1">
    <source>
        <dbReference type="EMBL" id="KIS23552.1"/>
    </source>
</evidence>
<dbReference type="HOGENOM" id="CLU_2022736_0_0_9"/>
<reference evidence="1 2" key="1">
    <citation type="submission" date="2014-06" db="EMBL/GenBank/DDBJ databases">
        <title>Genome characterization of distinct group I Clostridium botulinum lineages.</title>
        <authorList>
            <person name="Giordani F."/>
            <person name="Anselmo A."/>
            <person name="Fillo S."/>
            <person name="Palozzi A.M."/>
            <person name="Fortunato A."/>
            <person name="Gentile B."/>
            <person name="Ciammaruconi A."/>
            <person name="Anniballi F."/>
            <person name="De Medici D."/>
            <person name="Lista F."/>
        </authorList>
    </citation>
    <scope>NUCLEOTIDE SEQUENCE [LARGE SCALE GENOMIC DNA]</scope>
    <source>
        <strain evidence="1 2">B2 450</strain>
    </source>
</reference>
<proteinExistence type="predicted"/>
<dbReference type="OrthoDB" id="9905133at2"/>
<dbReference type="AlphaFoldDB" id="A0A0D1BUV7"/>
<sequence length="135" mass="15975">MVKIQYDKIFGEQISNSFKNRKNKATEKHDEKNKVFDIKKFSSNNKKVRAHKYFLEGNVIKLYLVENGMKIKCLKRIALKDADASILAQIENVSPEELRVIVQMQQDERKKDENKKNEAEEYSIYDTKSYLRNLK</sequence>
<comment type="caution">
    <text evidence="1">The sequence shown here is derived from an EMBL/GenBank/DDBJ whole genome shotgun (WGS) entry which is preliminary data.</text>
</comment>
<dbReference type="Proteomes" id="UP000032250">
    <property type="component" value="Unassembled WGS sequence"/>
</dbReference>
<accession>A0A0D1BUV7</accession>
<dbReference type="EMBL" id="JXSU01000007">
    <property type="protein sequence ID" value="KIS23552.1"/>
    <property type="molecule type" value="Genomic_DNA"/>
</dbReference>
<gene>
    <name evidence="1" type="ORF">N495_08080</name>
</gene>
<protein>
    <submittedName>
        <fullName evidence="1">Uncharacterized protein</fullName>
    </submittedName>
</protein>
<organism evidence="1 2">
    <name type="scientific">Clostridium botulinum B2 450</name>
    <dbReference type="NCBI Taxonomy" id="1379739"/>
    <lineage>
        <taxon>Bacteria</taxon>
        <taxon>Bacillati</taxon>
        <taxon>Bacillota</taxon>
        <taxon>Clostridia</taxon>
        <taxon>Eubacteriales</taxon>
        <taxon>Clostridiaceae</taxon>
        <taxon>Clostridium</taxon>
    </lineage>
</organism>
<dbReference type="PATRIC" id="fig|1379739.3.peg.1963"/>
<name>A0A0D1BUV7_CLOBO</name>